<evidence type="ECO:0000313" key="1">
    <source>
        <dbReference type="EMBL" id="KAJ2774999.1"/>
    </source>
</evidence>
<organism evidence="1 2">
    <name type="scientific">Coemansia nantahalensis</name>
    <dbReference type="NCBI Taxonomy" id="2789366"/>
    <lineage>
        <taxon>Eukaryota</taxon>
        <taxon>Fungi</taxon>
        <taxon>Fungi incertae sedis</taxon>
        <taxon>Zoopagomycota</taxon>
        <taxon>Kickxellomycotina</taxon>
        <taxon>Kickxellomycetes</taxon>
        <taxon>Kickxellales</taxon>
        <taxon>Kickxellaceae</taxon>
        <taxon>Coemansia</taxon>
    </lineage>
</organism>
<evidence type="ECO:0000313" key="2">
    <source>
        <dbReference type="Proteomes" id="UP001140234"/>
    </source>
</evidence>
<protein>
    <submittedName>
        <fullName evidence="1">Uncharacterized protein</fullName>
    </submittedName>
</protein>
<accession>A0ACC1K743</accession>
<sequence>MATAEAPLREILKSISFTQLPLRRIEPFFEAEPIAVPRLHIYGAGPAASEGSSLATFDVECLRVLAVLRFAGYRFDIAHTTEPNASPDGRLPYLVLPDGTALSGGEIAAHLERTGQGLPPCPLDGELAYRTMVERCLAPAAEYLAWVDPVGFEAVGDARYLGGYPAVVRCALGWVRSLRAAAAVRAGLPEYGAVLDSEVVAENALRTLDSLLMLLGDGEYLAGAPSLLDAHAAACINVLLEAPLKSPLRSALLAPDSKYTPLVEYGLRVAERHLGT</sequence>
<keyword evidence="2" id="KW-1185">Reference proteome</keyword>
<dbReference type="Proteomes" id="UP001140234">
    <property type="component" value="Unassembled WGS sequence"/>
</dbReference>
<comment type="caution">
    <text evidence="1">The sequence shown here is derived from an EMBL/GenBank/DDBJ whole genome shotgun (WGS) entry which is preliminary data.</text>
</comment>
<proteinExistence type="predicted"/>
<dbReference type="EMBL" id="JANBUJ010000047">
    <property type="protein sequence ID" value="KAJ2774999.1"/>
    <property type="molecule type" value="Genomic_DNA"/>
</dbReference>
<reference evidence="1" key="1">
    <citation type="submission" date="2022-07" db="EMBL/GenBank/DDBJ databases">
        <title>Phylogenomic reconstructions and comparative analyses of Kickxellomycotina fungi.</title>
        <authorList>
            <person name="Reynolds N.K."/>
            <person name="Stajich J.E."/>
            <person name="Barry K."/>
            <person name="Grigoriev I.V."/>
            <person name="Crous P."/>
            <person name="Smith M.E."/>
        </authorList>
    </citation>
    <scope>NUCLEOTIDE SEQUENCE</scope>
    <source>
        <strain evidence="1">CBS 109366</strain>
    </source>
</reference>
<name>A0ACC1K743_9FUNG</name>
<gene>
    <name evidence="1" type="ORF">IWQ57_000585</name>
</gene>